<keyword evidence="5" id="KW-0418">Kinase</keyword>
<dbReference type="HAMAP" id="MF_00097">
    <property type="entry name" value="TMP_synthase"/>
    <property type="match status" value="1"/>
</dbReference>
<feature type="binding site" evidence="13">
    <location>
        <begin position="467"/>
        <end position="468"/>
    </location>
    <ligand>
        <name>2-[(2R,5Z)-2-carboxy-4-methylthiazol-5(2H)-ylidene]ethyl phosphate</name>
        <dbReference type="ChEBI" id="CHEBI:62899"/>
    </ligand>
</feature>
<evidence type="ECO:0000259" key="14">
    <source>
        <dbReference type="Pfam" id="PF02581"/>
    </source>
</evidence>
<feature type="binding site" evidence="13">
    <location>
        <position position="351"/>
    </location>
    <ligand>
        <name>4-amino-2-methyl-5-(diphosphooxymethyl)pyrimidine</name>
        <dbReference type="ChEBI" id="CHEBI:57841"/>
    </ligand>
</feature>
<dbReference type="InterPro" id="IPR036206">
    <property type="entry name" value="ThiamineP_synth_sf"/>
</dbReference>
<dbReference type="GO" id="GO:0005524">
    <property type="term" value="F:ATP binding"/>
    <property type="evidence" value="ECO:0007669"/>
    <property type="project" value="UniProtKB-KW"/>
</dbReference>
<dbReference type="PANTHER" id="PTHR20858:SF17">
    <property type="entry name" value="HYDROXYMETHYLPYRIMIDINE_PHOSPHOMETHYLPYRIMIDINE KINASE THI20-RELATED"/>
    <property type="match status" value="1"/>
</dbReference>
<dbReference type="NCBIfam" id="NF002904">
    <property type="entry name" value="PRK03512.1"/>
    <property type="match status" value="1"/>
</dbReference>
<feature type="binding site" evidence="13">
    <location>
        <begin position="319"/>
        <end position="323"/>
    </location>
    <ligand>
        <name>4-amino-2-methyl-5-(diphosphooxymethyl)pyrimidine</name>
        <dbReference type="ChEBI" id="CHEBI:57841"/>
    </ligand>
</feature>
<organism evidence="16 17">
    <name type="scientific">Aliikangiella coralliicola</name>
    <dbReference type="NCBI Taxonomy" id="2592383"/>
    <lineage>
        <taxon>Bacteria</taxon>
        <taxon>Pseudomonadati</taxon>
        <taxon>Pseudomonadota</taxon>
        <taxon>Gammaproteobacteria</taxon>
        <taxon>Oceanospirillales</taxon>
        <taxon>Pleioneaceae</taxon>
        <taxon>Aliikangiella</taxon>
    </lineage>
</organism>
<dbReference type="Proteomes" id="UP000315439">
    <property type="component" value="Unassembled WGS sequence"/>
</dbReference>
<dbReference type="OrthoDB" id="9789949at2"/>
<feature type="binding site" evidence="13">
    <location>
        <position position="447"/>
    </location>
    <ligand>
        <name>2-[(2R,5Z)-2-carboxy-4-methylthiazol-5(2H)-ylidene]ethyl phosphate</name>
        <dbReference type="ChEBI" id="CHEBI:62899"/>
    </ligand>
</feature>
<comment type="function">
    <text evidence="13">Condenses 4-methyl-5-(beta-hydroxyethyl)thiazole monophosphate (THZ-P) and 2-methyl-4-amino-5-hydroxymethyl pyrimidine pyrophosphate (HMP-PP) to form thiamine monophosphate (TMP).</text>
</comment>
<dbReference type="Pfam" id="PF08543">
    <property type="entry name" value="Phos_pyr_kin"/>
    <property type="match status" value="1"/>
</dbReference>
<evidence type="ECO:0000256" key="8">
    <source>
        <dbReference type="ARBA" id="ARBA00022977"/>
    </source>
</evidence>
<dbReference type="CDD" id="cd00564">
    <property type="entry name" value="TMP_TenI"/>
    <property type="match status" value="1"/>
</dbReference>
<keyword evidence="6" id="KW-0067">ATP-binding</keyword>
<keyword evidence="9" id="KW-0511">Multifunctional enzyme</keyword>
<evidence type="ECO:0000256" key="4">
    <source>
        <dbReference type="ARBA" id="ARBA00022741"/>
    </source>
</evidence>
<dbReference type="InterPro" id="IPR013785">
    <property type="entry name" value="Aldolase_TIM"/>
</dbReference>
<dbReference type="Gene3D" id="3.20.20.70">
    <property type="entry name" value="Aldolase class I"/>
    <property type="match status" value="1"/>
</dbReference>
<feature type="domain" description="Thiamine phosphate synthase/TenI" evidence="14">
    <location>
        <begin position="304"/>
        <end position="470"/>
    </location>
</feature>
<evidence type="ECO:0000256" key="2">
    <source>
        <dbReference type="ARBA" id="ARBA00022679"/>
    </source>
</evidence>
<gene>
    <name evidence="13 16" type="primary">thiE</name>
    <name evidence="16" type="ORF">FLL46_06030</name>
</gene>
<dbReference type="GO" id="GO:0008902">
    <property type="term" value="F:hydroxymethylpyrimidine kinase activity"/>
    <property type="evidence" value="ECO:0007669"/>
    <property type="project" value="TreeGrafter"/>
</dbReference>
<comment type="catalytic activity">
    <reaction evidence="12 13">
        <text>2-[(2R,5Z)-2-carboxy-4-methylthiazol-5(2H)-ylidene]ethyl phosphate + 4-amino-2-methyl-5-(diphosphooxymethyl)pyrimidine + 2 H(+) = thiamine phosphate + CO2 + diphosphate</text>
        <dbReference type="Rhea" id="RHEA:47844"/>
        <dbReference type="ChEBI" id="CHEBI:15378"/>
        <dbReference type="ChEBI" id="CHEBI:16526"/>
        <dbReference type="ChEBI" id="CHEBI:33019"/>
        <dbReference type="ChEBI" id="CHEBI:37575"/>
        <dbReference type="ChEBI" id="CHEBI:57841"/>
        <dbReference type="ChEBI" id="CHEBI:62899"/>
        <dbReference type="EC" id="2.5.1.3"/>
    </reaction>
</comment>
<comment type="similarity">
    <text evidence="13">Belongs to the thiamine-phosphate synthase family.</text>
</comment>
<keyword evidence="7 13" id="KW-0460">Magnesium</keyword>
<dbReference type="AlphaFoldDB" id="A0A545UHY0"/>
<evidence type="ECO:0000256" key="9">
    <source>
        <dbReference type="ARBA" id="ARBA00023268"/>
    </source>
</evidence>
<dbReference type="FunFam" id="3.20.20.70:FF:000064">
    <property type="entry name" value="Thiamine-phosphate synthase"/>
    <property type="match status" value="1"/>
</dbReference>
<dbReference type="UniPathway" id="UPA00060">
    <property type="reaction ID" value="UER00138"/>
</dbReference>
<evidence type="ECO:0000256" key="13">
    <source>
        <dbReference type="HAMAP-Rule" id="MF_00097"/>
    </source>
</evidence>
<dbReference type="InterPro" id="IPR022998">
    <property type="entry name" value="ThiamineP_synth_TenI"/>
</dbReference>
<dbReference type="GO" id="GO:0004789">
    <property type="term" value="F:thiamine-phosphate diphosphorylase activity"/>
    <property type="evidence" value="ECO:0007669"/>
    <property type="project" value="UniProtKB-UniRule"/>
</dbReference>
<evidence type="ECO:0000313" key="17">
    <source>
        <dbReference type="Proteomes" id="UP000315439"/>
    </source>
</evidence>
<dbReference type="CDD" id="cd01169">
    <property type="entry name" value="HMPP_kinase"/>
    <property type="match status" value="1"/>
</dbReference>
<dbReference type="GO" id="GO:0008972">
    <property type="term" value="F:phosphomethylpyrimidine kinase activity"/>
    <property type="evidence" value="ECO:0007669"/>
    <property type="project" value="InterPro"/>
</dbReference>
<comment type="cofactor">
    <cofactor evidence="13">
        <name>Mg(2+)</name>
        <dbReference type="ChEBI" id="CHEBI:18420"/>
    </cofactor>
    <text evidence="13">Binds 1 Mg(2+) ion per subunit.</text>
</comment>
<comment type="catalytic activity">
    <reaction evidence="10 13">
        <text>4-methyl-5-(2-phosphooxyethyl)-thiazole + 4-amino-2-methyl-5-(diphosphooxymethyl)pyrimidine + H(+) = thiamine phosphate + diphosphate</text>
        <dbReference type="Rhea" id="RHEA:22328"/>
        <dbReference type="ChEBI" id="CHEBI:15378"/>
        <dbReference type="ChEBI" id="CHEBI:33019"/>
        <dbReference type="ChEBI" id="CHEBI:37575"/>
        <dbReference type="ChEBI" id="CHEBI:57841"/>
        <dbReference type="ChEBI" id="CHEBI:58296"/>
        <dbReference type="EC" id="2.5.1.3"/>
    </reaction>
</comment>
<dbReference type="SUPFAM" id="SSF53613">
    <property type="entry name" value="Ribokinase-like"/>
    <property type="match status" value="1"/>
</dbReference>
<dbReference type="RefSeq" id="WP_142892569.1">
    <property type="nucleotide sequence ID" value="NZ_ML660161.1"/>
</dbReference>
<dbReference type="EMBL" id="VIKS01000003">
    <property type="protein sequence ID" value="TQV89084.1"/>
    <property type="molecule type" value="Genomic_DNA"/>
</dbReference>
<keyword evidence="17" id="KW-1185">Reference proteome</keyword>
<evidence type="ECO:0000256" key="3">
    <source>
        <dbReference type="ARBA" id="ARBA00022723"/>
    </source>
</evidence>
<dbReference type="NCBIfam" id="TIGR00097">
    <property type="entry name" value="HMP-P_kinase"/>
    <property type="match status" value="1"/>
</dbReference>
<dbReference type="InterPro" id="IPR034291">
    <property type="entry name" value="TMP_synthase"/>
</dbReference>
<dbReference type="NCBIfam" id="TIGR00693">
    <property type="entry name" value="thiE"/>
    <property type="match status" value="1"/>
</dbReference>
<evidence type="ECO:0000256" key="7">
    <source>
        <dbReference type="ARBA" id="ARBA00022842"/>
    </source>
</evidence>
<feature type="domain" description="Pyridoxamine kinase/Phosphomethylpyrimidine kinase" evidence="15">
    <location>
        <begin position="18"/>
        <end position="259"/>
    </location>
</feature>
<evidence type="ECO:0000256" key="10">
    <source>
        <dbReference type="ARBA" id="ARBA00047334"/>
    </source>
</evidence>
<dbReference type="Gene3D" id="3.40.1190.20">
    <property type="match status" value="1"/>
</dbReference>
<feature type="binding site" evidence="13">
    <location>
        <position position="371"/>
    </location>
    <ligand>
        <name>Mg(2+)</name>
        <dbReference type="ChEBI" id="CHEBI:18420"/>
    </ligand>
</feature>
<evidence type="ECO:0000256" key="6">
    <source>
        <dbReference type="ARBA" id="ARBA00022840"/>
    </source>
</evidence>
<evidence type="ECO:0000259" key="15">
    <source>
        <dbReference type="Pfam" id="PF08543"/>
    </source>
</evidence>
<dbReference type="InterPro" id="IPR029056">
    <property type="entry name" value="Ribokinase-like"/>
</dbReference>
<evidence type="ECO:0000313" key="16">
    <source>
        <dbReference type="EMBL" id="TQV89084.1"/>
    </source>
</evidence>
<comment type="pathway">
    <text evidence="1 13">Cofactor biosynthesis; thiamine diphosphate biosynthesis; thiamine phosphate from 4-amino-2-methyl-5-diphosphomethylpyrimidine and 4-methyl-5-(2-phosphoethyl)-thiazole: step 1/1.</text>
</comment>
<dbReference type="InterPro" id="IPR013749">
    <property type="entry name" value="PM/HMP-P_kinase-1"/>
</dbReference>
<name>A0A545UHY0_9GAMM</name>
<dbReference type="PANTHER" id="PTHR20858">
    <property type="entry name" value="PHOSPHOMETHYLPYRIMIDINE KINASE"/>
    <property type="match status" value="1"/>
</dbReference>
<evidence type="ECO:0000256" key="12">
    <source>
        <dbReference type="ARBA" id="ARBA00047883"/>
    </source>
</evidence>
<dbReference type="SUPFAM" id="SSF51391">
    <property type="entry name" value="Thiamin phosphate synthase"/>
    <property type="match status" value="1"/>
</dbReference>
<dbReference type="GO" id="GO:0005829">
    <property type="term" value="C:cytosol"/>
    <property type="evidence" value="ECO:0007669"/>
    <property type="project" value="TreeGrafter"/>
</dbReference>
<keyword evidence="2 13" id="KW-0808">Transferase</keyword>
<protein>
    <recommendedName>
        <fullName evidence="13">Thiamine-phosphate synthase</fullName>
        <shortName evidence="13">TP synthase</shortName>
        <shortName evidence="13">TPS</shortName>
        <ecNumber evidence="13">2.5.1.3</ecNumber>
    </recommendedName>
    <alternativeName>
        <fullName evidence="13">Thiamine-phosphate pyrophosphorylase</fullName>
        <shortName evidence="13">TMP pyrophosphorylase</shortName>
        <shortName evidence="13">TMP-PPase</shortName>
    </alternativeName>
</protein>
<reference evidence="16 17" key="1">
    <citation type="submission" date="2019-07" db="EMBL/GenBank/DDBJ databases">
        <title>Draft genome for Aliikangiella sp. M105.</title>
        <authorList>
            <person name="Wang G."/>
        </authorList>
    </citation>
    <scope>NUCLEOTIDE SEQUENCE [LARGE SCALE GENOMIC DNA]</scope>
    <source>
        <strain evidence="16 17">M105</strain>
    </source>
</reference>
<evidence type="ECO:0000256" key="5">
    <source>
        <dbReference type="ARBA" id="ARBA00022777"/>
    </source>
</evidence>
<dbReference type="EC" id="2.5.1.3" evidence="13"/>
<evidence type="ECO:0000256" key="11">
    <source>
        <dbReference type="ARBA" id="ARBA00047851"/>
    </source>
</evidence>
<evidence type="ECO:0000256" key="1">
    <source>
        <dbReference type="ARBA" id="ARBA00005165"/>
    </source>
</evidence>
<feature type="binding site" evidence="13">
    <location>
        <begin position="416"/>
        <end position="418"/>
    </location>
    <ligand>
        <name>2-[(2R,5Z)-2-carboxy-4-methylthiazol-5(2H)-ylidene]ethyl phosphate</name>
        <dbReference type="ChEBI" id="CHEBI:62899"/>
    </ligand>
</feature>
<dbReference type="GO" id="GO:0009228">
    <property type="term" value="P:thiamine biosynthetic process"/>
    <property type="evidence" value="ECO:0007669"/>
    <property type="project" value="UniProtKB-KW"/>
</dbReference>
<accession>A0A545UHY0</accession>
<feature type="binding site" evidence="13">
    <location>
        <position position="419"/>
    </location>
    <ligand>
        <name>4-amino-2-methyl-5-(diphosphooxymethyl)pyrimidine</name>
        <dbReference type="ChEBI" id="CHEBI:57841"/>
    </ligand>
</feature>
<feature type="binding site" evidence="13">
    <location>
        <position position="352"/>
    </location>
    <ligand>
        <name>Mg(2+)</name>
        <dbReference type="ChEBI" id="CHEBI:18420"/>
    </ligand>
</feature>
<comment type="caution">
    <text evidence="16">The sequence shown here is derived from an EMBL/GenBank/DDBJ whole genome shotgun (WGS) entry which is preliminary data.</text>
</comment>
<keyword evidence="3 13" id="KW-0479">Metal-binding</keyword>
<comment type="catalytic activity">
    <reaction evidence="11 13">
        <text>2-(2-carboxy-4-methylthiazol-5-yl)ethyl phosphate + 4-amino-2-methyl-5-(diphosphooxymethyl)pyrimidine + 2 H(+) = thiamine phosphate + CO2 + diphosphate</text>
        <dbReference type="Rhea" id="RHEA:47848"/>
        <dbReference type="ChEBI" id="CHEBI:15378"/>
        <dbReference type="ChEBI" id="CHEBI:16526"/>
        <dbReference type="ChEBI" id="CHEBI:33019"/>
        <dbReference type="ChEBI" id="CHEBI:37575"/>
        <dbReference type="ChEBI" id="CHEBI:57841"/>
        <dbReference type="ChEBI" id="CHEBI:62890"/>
        <dbReference type="EC" id="2.5.1.3"/>
    </reaction>
</comment>
<dbReference type="GO" id="GO:0009229">
    <property type="term" value="P:thiamine diphosphate biosynthetic process"/>
    <property type="evidence" value="ECO:0007669"/>
    <property type="project" value="UniProtKB-UniRule"/>
</dbReference>
<keyword evidence="4" id="KW-0547">Nucleotide-binding</keyword>
<proteinExistence type="inferred from homology"/>
<dbReference type="GO" id="GO:0000287">
    <property type="term" value="F:magnesium ion binding"/>
    <property type="evidence" value="ECO:0007669"/>
    <property type="project" value="UniProtKB-UniRule"/>
</dbReference>
<keyword evidence="8 13" id="KW-0784">Thiamine biosynthesis</keyword>
<dbReference type="InterPro" id="IPR004399">
    <property type="entry name" value="HMP/HMP-P_kinase_dom"/>
</dbReference>
<feature type="binding site" evidence="13">
    <location>
        <position position="390"/>
    </location>
    <ligand>
        <name>4-amino-2-methyl-5-(diphosphooxymethyl)pyrimidine</name>
        <dbReference type="ChEBI" id="CHEBI:57841"/>
    </ligand>
</feature>
<sequence>MLPTSKNKPVILTIAANDSAGMAGIATDIKTQQAFGIHSAVAVTANTAQNNYEVLSVNPVDASVLKQQLEAVKELPIAVVKVGLVCNLEQVKVIADFIRSTGLPLILDPVLSSTSGEGFFPDKDIATYVDTLLPLSTLVTPNREETSLLTYLPASSAGEIELAADSMLLLGAKNILIKGGHGEDEACQDYFASDEKCFWLSSPRKNFKNTRGTGCAMASSIAACLTLGYSLYDSVVIGKMAINQGLREGYSVGEQKGPVAITRFPDQEVDLPILSDTSSVNLQSENFPCCNQIRLGLYPVVDRAVWLKKLLPVGVSTIQLRIKDLRGEALEREIKSAIELAEKYDCRLFINDYWELAIKHHAYGVHLGQEDLDSVDIDAIRNAGLRLGISTHCHYEVARAMQHKPSYIACGPVYHTNTKQMPWVPHGLDGLAYWRKVLDYPLVAIGGINRERLESVAEVGVDGVAMITAITEAAEPEAVAREMMALLNKSRYEKAIQ</sequence>
<dbReference type="Pfam" id="PF02581">
    <property type="entry name" value="TMP-TENI"/>
    <property type="match status" value="1"/>
</dbReference>